<name>A0A7I7WHH8_MYCGU</name>
<evidence type="ECO:0000256" key="2">
    <source>
        <dbReference type="SAM" id="Coils"/>
    </source>
</evidence>
<comment type="subcellular location">
    <subcellularLocation>
        <location evidence="1">Virion</location>
    </subcellularLocation>
</comment>
<dbReference type="Gene3D" id="3.30.2320.10">
    <property type="entry name" value="hypothetical protein PF0899 domain"/>
    <property type="match status" value="1"/>
</dbReference>
<protein>
    <recommendedName>
        <fullName evidence="4">Phage capsid-like C-terminal domain-containing protein</fullName>
    </recommendedName>
</protein>
<evidence type="ECO:0000256" key="3">
    <source>
        <dbReference type="SAM" id="MobiDB-lite"/>
    </source>
</evidence>
<organism evidence="5 6">
    <name type="scientific">Mycolicibacterium gadium</name>
    <name type="common">Mycobacterium gadium</name>
    <dbReference type="NCBI Taxonomy" id="1794"/>
    <lineage>
        <taxon>Bacteria</taxon>
        <taxon>Bacillati</taxon>
        <taxon>Actinomycetota</taxon>
        <taxon>Actinomycetes</taxon>
        <taxon>Mycobacteriales</taxon>
        <taxon>Mycobacteriaceae</taxon>
        <taxon>Mycolicibacterium</taxon>
    </lineage>
</organism>
<feature type="coiled-coil region" evidence="2">
    <location>
        <begin position="1"/>
        <end position="28"/>
    </location>
</feature>
<dbReference type="AlphaFoldDB" id="A0A7I7WHH8"/>
<evidence type="ECO:0000259" key="4">
    <source>
        <dbReference type="Pfam" id="PF05065"/>
    </source>
</evidence>
<reference evidence="5 6" key="1">
    <citation type="journal article" date="2019" name="Emerg. Microbes Infect.">
        <title>Comprehensive subspecies identification of 175 nontuberculous mycobacteria species based on 7547 genomic profiles.</title>
        <authorList>
            <person name="Matsumoto Y."/>
            <person name="Kinjo T."/>
            <person name="Motooka D."/>
            <person name="Nabeya D."/>
            <person name="Jung N."/>
            <person name="Uechi K."/>
            <person name="Horii T."/>
            <person name="Iida T."/>
            <person name="Fujita J."/>
            <person name="Nakamura S."/>
        </authorList>
    </citation>
    <scope>NUCLEOTIDE SEQUENCE [LARGE SCALE GENOMIC DNA]</scope>
    <source>
        <strain evidence="5 6">JCM 12688</strain>
    </source>
</reference>
<accession>A0A7I7WHH8</accession>
<feature type="compositionally biased region" description="Basic and acidic residues" evidence="3">
    <location>
        <begin position="68"/>
        <end position="78"/>
    </location>
</feature>
<feature type="domain" description="Phage capsid-like C-terminal" evidence="4">
    <location>
        <begin position="119"/>
        <end position="387"/>
    </location>
</feature>
<proteinExistence type="predicted"/>
<dbReference type="KEGG" id="mgad:MGAD_14840"/>
<dbReference type="RefSeq" id="WP_163685902.1">
    <property type="nucleotide sequence ID" value="NZ_AP022608.1"/>
</dbReference>
<dbReference type="SUPFAM" id="SSF56563">
    <property type="entry name" value="Major capsid protein gp5"/>
    <property type="match status" value="1"/>
</dbReference>
<dbReference type="Pfam" id="PF05065">
    <property type="entry name" value="Phage_capsid"/>
    <property type="match status" value="1"/>
</dbReference>
<dbReference type="InterPro" id="IPR024455">
    <property type="entry name" value="Phage_capsid"/>
</dbReference>
<sequence length="390" mass="41614">MAGLQEQLARLEQLREQAAAKREAILDKVEAEGRDELTVEETTEFRQRTGHIAELDGLIAEQRAELERSGKLDPDTQRVRQASGADGGAGATEAQAWAQRAAQAVHAMGGEGRALVSGAVDVPRLVEPNVTPLARPTRLIDLLVNRKQLEGNAFEYFRQTVRINNAAPVPDNALKPTSVLTTEAVQDRARVIAHLSEPAPIRLLQDVEGLQVWLASEMAEGVLDALERQIIRGDGTGENVAGVLSVAGTVPVAFATDAPTTLRKALTTMQTAGETPNAVVLHPSDAEAVDLSRWGANGGYLLPNAFSGAPGGNVFGGPEIQRVISPSIPAGTALLGDWQQVQLYVREQVNVLLDMSGDLFTHNQFIARGEGRFGIGVLRPSAFAVVDLTA</sequence>
<evidence type="ECO:0000256" key="1">
    <source>
        <dbReference type="ARBA" id="ARBA00004328"/>
    </source>
</evidence>
<keyword evidence="2" id="KW-0175">Coiled coil</keyword>
<dbReference type="Gene3D" id="3.30.2400.10">
    <property type="entry name" value="Major capsid protein gp5"/>
    <property type="match status" value="1"/>
</dbReference>
<dbReference type="Proteomes" id="UP000466187">
    <property type="component" value="Chromosome"/>
</dbReference>
<dbReference type="InterPro" id="IPR054612">
    <property type="entry name" value="Phage_capsid-like_C"/>
</dbReference>
<evidence type="ECO:0000313" key="6">
    <source>
        <dbReference type="Proteomes" id="UP000466187"/>
    </source>
</evidence>
<feature type="region of interest" description="Disordered" evidence="3">
    <location>
        <begin position="68"/>
        <end position="93"/>
    </location>
</feature>
<gene>
    <name evidence="5" type="ORF">MGAD_14840</name>
</gene>
<dbReference type="EMBL" id="AP022608">
    <property type="protein sequence ID" value="BBZ17149.1"/>
    <property type="molecule type" value="Genomic_DNA"/>
</dbReference>
<evidence type="ECO:0000313" key="5">
    <source>
        <dbReference type="EMBL" id="BBZ17149.1"/>
    </source>
</evidence>
<dbReference type="NCBIfam" id="TIGR01554">
    <property type="entry name" value="major_cap_HK97"/>
    <property type="match status" value="1"/>
</dbReference>